<dbReference type="OrthoDB" id="5793859at2759"/>
<feature type="domain" description="SXP/RAL-2 family protein Ani s 5-like cation-binding" evidence="2">
    <location>
        <begin position="38"/>
        <end position="126"/>
    </location>
</feature>
<dbReference type="InterPro" id="IPR003677">
    <property type="entry name" value="ANIS5_cation-bd"/>
</dbReference>
<feature type="transmembrane region" description="Helical" evidence="1">
    <location>
        <begin position="6"/>
        <end position="24"/>
    </location>
</feature>
<dbReference type="InParanoid" id="G0PKV8"/>
<evidence type="ECO:0000313" key="4">
    <source>
        <dbReference type="Proteomes" id="UP000008068"/>
    </source>
</evidence>
<keyword evidence="4" id="KW-1185">Reference proteome</keyword>
<gene>
    <name evidence="3" type="ORF">CAEBREN_10542</name>
</gene>
<dbReference type="PANTHER" id="PTHR21593">
    <property type="entry name" value="PRION-LIKE- Q/N-RICH -DOMAIN-BEARING PROTEIN PROTEIN"/>
    <property type="match status" value="1"/>
</dbReference>
<evidence type="ECO:0000313" key="3">
    <source>
        <dbReference type="EMBL" id="EGT33144.1"/>
    </source>
</evidence>
<proteinExistence type="predicted"/>
<dbReference type="EMBL" id="GL380944">
    <property type="protein sequence ID" value="EGT33144.1"/>
    <property type="molecule type" value="Genomic_DNA"/>
</dbReference>
<dbReference type="HOGENOM" id="CLU_138762_0_0_1"/>
<accession>G0PKV8</accession>
<evidence type="ECO:0000256" key="1">
    <source>
        <dbReference type="SAM" id="Phobius"/>
    </source>
</evidence>
<dbReference type="InterPro" id="IPR052823">
    <property type="entry name" value="SXP/RAL-2_related"/>
</dbReference>
<dbReference type="Proteomes" id="UP000008068">
    <property type="component" value="Unassembled WGS sequence"/>
</dbReference>
<name>G0PKV8_CAEBE</name>
<dbReference type="AlphaFoldDB" id="G0PKV8"/>
<reference evidence="4" key="1">
    <citation type="submission" date="2011-07" db="EMBL/GenBank/DDBJ databases">
        <authorList>
            <consortium name="Caenorhabditis brenneri Sequencing and Analysis Consortium"/>
            <person name="Wilson R.K."/>
        </authorList>
    </citation>
    <scope>NUCLEOTIDE SEQUENCE [LARGE SCALE GENOMIC DNA]</scope>
    <source>
        <strain evidence="4">PB2801</strain>
    </source>
</reference>
<evidence type="ECO:0000259" key="2">
    <source>
        <dbReference type="Pfam" id="PF02520"/>
    </source>
</evidence>
<dbReference type="PANTHER" id="PTHR21593:SF8">
    <property type="entry name" value="DUF148 DOMAIN-CONTAINING PROTEIN-RELATED"/>
    <property type="match status" value="1"/>
</dbReference>
<sequence length="126" mass="14570">MNYFYLLFVFPAIVSVHVGFIRFTQPVPDFLSSLSLKAQYDYKMILENETIPISTKSAEFKKWATTYNVPTQYTQYETQQNSTKVQMEKNVTQLISQLSVANSQITKIRENGSLSIEEQREAVNEL</sequence>
<dbReference type="FunCoup" id="G0PKV8">
    <property type="interactions" value="1899"/>
</dbReference>
<keyword evidence="1" id="KW-0812">Transmembrane</keyword>
<keyword evidence="1" id="KW-1133">Transmembrane helix</keyword>
<dbReference type="Pfam" id="PF02520">
    <property type="entry name" value="ANIS5_cation-bd"/>
    <property type="match status" value="1"/>
</dbReference>
<keyword evidence="1" id="KW-0472">Membrane</keyword>
<dbReference type="eggNOG" id="ENOG502TI9V">
    <property type="taxonomic scope" value="Eukaryota"/>
</dbReference>
<protein>
    <recommendedName>
        <fullName evidence="2">SXP/RAL-2 family protein Ani s 5-like cation-binding domain-containing protein</fullName>
    </recommendedName>
</protein>
<organism evidence="4">
    <name type="scientific">Caenorhabditis brenneri</name>
    <name type="common">Nematode worm</name>
    <dbReference type="NCBI Taxonomy" id="135651"/>
    <lineage>
        <taxon>Eukaryota</taxon>
        <taxon>Metazoa</taxon>
        <taxon>Ecdysozoa</taxon>
        <taxon>Nematoda</taxon>
        <taxon>Chromadorea</taxon>
        <taxon>Rhabditida</taxon>
        <taxon>Rhabditina</taxon>
        <taxon>Rhabditomorpha</taxon>
        <taxon>Rhabditoidea</taxon>
        <taxon>Rhabditidae</taxon>
        <taxon>Peloderinae</taxon>
        <taxon>Caenorhabditis</taxon>
    </lineage>
</organism>
<feature type="non-terminal residue" evidence="3">
    <location>
        <position position="126"/>
    </location>
</feature>